<dbReference type="Gene3D" id="3.40.390.10">
    <property type="entry name" value="Collagenase (Catalytic Domain)"/>
    <property type="match status" value="1"/>
</dbReference>
<keyword evidence="3" id="KW-1185">Reference proteome</keyword>
<dbReference type="RefSeq" id="WP_087917336.1">
    <property type="nucleotide sequence ID" value="NZ_CP021780.1"/>
</dbReference>
<reference evidence="2 3" key="1">
    <citation type="submission" date="2017-06" db="EMBL/GenBank/DDBJ databases">
        <title>Complete genome sequence of Paenibacillus donghaensis KCTC 13049T isolated from East Sea sediment, South Korea.</title>
        <authorList>
            <person name="Jung B.K."/>
            <person name="Hong S.-J."/>
            <person name="Shin J.-H."/>
        </authorList>
    </citation>
    <scope>NUCLEOTIDE SEQUENCE [LARGE SCALE GENOMIC DNA]</scope>
    <source>
        <strain evidence="2 3">KCTC 13049</strain>
    </source>
</reference>
<evidence type="ECO:0000313" key="3">
    <source>
        <dbReference type="Proteomes" id="UP000249890"/>
    </source>
</evidence>
<proteinExistence type="predicted"/>
<feature type="domain" description="Peptidase metallopeptidase" evidence="1">
    <location>
        <begin position="50"/>
        <end position="180"/>
    </location>
</feature>
<dbReference type="AlphaFoldDB" id="A0A2Z2KS25"/>
<dbReference type="SMART" id="SM00235">
    <property type="entry name" value="ZnMc"/>
    <property type="match status" value="1"/>
</dbReference>
<dbReference type="GO" id="GO:0008237">
    <property type="term" value="F:metallopeptidase activity"/>
    <property type="evidence" value="ECO:0007669"/>
    <property type="project" value="InterPro"/>
</dbReference>
<sequence length="280" mass="32371">MDHAEFKLCMLRVLPPEKQAEANRVALEENPENLLRSSEEGMSPELGALVAKKWSLGRVIRVYFMGGDAFVRSKVEQYAHEWERYANIRFHFVNDPTAEIRIAFDPEAGSWSYLGTDCLSIAPHEPTMNYGWFDQGTSDDEFARTVLHEFGHALANPHEHQTPAADIPWDVEAVKRYYRGAPNFWSDKEIYDNLFYQYLPKDTVYTAFDPKSIMVYEIPNNLTIGDFEVKGNKELSETDKKFIAAQYPQNSQSVQMENRDNPFAWASQPRVEEFTHDQSR</sequence>
<dbReference type="CDD" id="cd04327">
    <property type="entry name" value="ZnMc_MMP_like_3"/>
    <property type="match status" value="1"/>
</dbReference>
<evidence type="ECO:0000259" key="1">
    <source>
        <dbReference type="SMART" id="SM00235"/>
    </source>
</evidence>
<accession>A0A2Z2KS25</accession>
<dbReference type="EMBL" id="CP021780">
    <property type="protein sequence ID" value="ASA23341.1"/>
    <property type="molecule type" value="Genomic_DNA"/>
</dbReference>
<dbReference type="Proteomes" id="UP000249890">
    <property type="component" value="Chromosome"/>
</dbReference>
<dbReference type="InterPro" id="IPR024079">
    <property type="entry name" value="MetalloPept_cat_dom_sf"/>
</dbReference>
<evidence type="ECO:0000313" key="2">
    <source>
        <dbReference type="EMBL" id="ASA23341.1"/>
    </source>
</evidence>
<dbReference type="KEGG" id="pdh:B9T62_22560"/>
<dbReference type="OrthoDB" id="733404at2"/>
<dbReference type="GO" id="GO:0008270">
    <property type="term" value="F:zinc ion binding"/>
    <property type="evidence" value="ECO:0007669"/>
    <property type="project" value="InterPro"/>
</dbReference>
<dbReference type="GO" id="GO:0006508">
    <property type="term" value="P:proteolysis"/>
    <property type="evidence" value="ECO:0007669"/>
    <property type="project" value="InterPro"/>
</dbReference>
<gene>
    <name evidence="2" type="ORF">B9T62_22560</name>
</gene>
<organism evidence="2 3">
    <name type="scientific">Paenibacillus donghaensis</name>
    <dbReference type="NCBI Taxonomy" id="414771"/>
    <lineage>
        <taxon>Bacteria</taxon>
        <taxon>Bacillati</taxon>
        <taxon>Bacillota</taxon>
        <taxon>Bacilli</taxon>
        <taxon>Bacillales</taxon>
        <taxon>Paenibacillaceae</taxon>
        <taxon>Paenibacillus</taxon>
    </lineage>
</organism>
<protein>
    <recommendedName>
        <fullName evidence="1">Peptidase metallopeptidase domain-containing protein</fullName>
    </recommendedName>
</protein>
<name>A0A2Z2KS25_9BACL</name>
<dbReference type="InterPro" id="IPR006026">
    <property type="entry name" value="Peptidase_Metallo"/>
</dbReference>
<dbReference type="SUPFAM" id="SSF55486">
    <property type="entry name" value="Metalloproteases ('zincins'), catalytic domain"/>
    <property type="match status" value="1"/>
</dbReference>